<dbReference type="CTD" id="9944567"/>
<name>A0A1S0TW76_LOALO</name>
<accession>A0A1S0TW76</accession>
<evidence type="ECO:0000313" key="1">
    <source>
        <dbReference type="EMBL" id="EFO21339.1"/>
    </source>
</evidence>
<organism evidence="1">
    <name type="scientific">Loa loa</name>
    <name type="common">Eye worm</name>
    <name type="synonym">Filaria loa</name>
    <dbReference type="NCBI Taxonomy" id="7209"/>
    <lineage>
        <taxon>Eukaryota</taxon>
        <taxon>Metazoa</taxon>
        <taxon>Ecdysozoa</taxon>
        <taxon>Nematoda</taxon>
        <taxon>Chromadorea</taxon>
        <taxon>Rhabditida</taxon>
        <taxon>Spirurina</taxon>
        <taxon>Spiruromorpha</taxon>
        <taxon>Filarioidea</taxon>
        <taxon>Onchocercidae</taxon>
        <taxon>Loa</taxon>
    </lineage>
</organism>
<reference evidence="1" key="1">
    <citation type="submission" date="2012-04" db="EMBL/GenBank/DDBJ databases">
        <title>The Genome Sequence of Loa loa.</title>
        <authorList>
            <consortium name="The Broad Institute Genome Sequencing Platform"/>
            <consortium name="Broad Institute Genome Sequencing Center for Infectious Disease"/>
            <person name="Nutman T.B."/>
            <person name="Fink D.L."/>
            <person name="Russ C."/>
            <person name="Young S."/>
            <person name="Zeng Q."/>
            <person name="Gargeya S."/>
            <person name="Alvarado L."/>
            <person name="Berlin A."/>
            <person name="Chapman S.B."/>
            <person name="Chen Z."/>
            <person name="Freedman E."/>
            <person name="Gellesch M."/>
            <person name="Goldberg J."/>
            <person name="Griggs A."/>
            <person name="Gujja S."/>
            <person name="Heilman E.R."/>
            <person name="Heiman D."/>
            <person name="Howarth C."/>
            <person name="Mehta T."/>
            <person name="Neiman D."/>
            <person name="Pearson M."/>
            <person name="Roberts A."/>
            <person name="Saif S."/>
            <person name="Shea T."/>
            <person name="Shenoy N."/>
            <person name="Sisk P."/>
            <person name="Stolte C."/>
            <person name="Sykes S."/>
            <person name="White J."/>
            <person name="Yandava C."/>
            <person name="Haas B."/>
            <person name="Henn M.R."/>
            <person name="Nusbaum C."/>
            <person name="Birren B."/>
        </authorList>
    </citation>
    <scope>NUCLEOTIDE SEQUENCE [LARGE SCALE GENOMIC DNA]</scope>
</reference>
<dbReference type="OMA" id="AGFCFIM"/>
<sequence length="143" mass="16547">MILTRTLAIKCFSNQFDKMQEENCGPAGFCFIMRKDNSIKRDNFTVRGCDHTFLCELISETKGVDKVVFSEGIISYCMNNVQYMNFFGYFCCCNAEDCCNKNSKVEEISEEWILKDLIQGTATEEKWKRLQKMAEKHDVTIAV</sequence>
<dbReference type="InParanoid" id="A0A1S0TW76"/>
<dbReference type="AlphaFoldDB" id="A0A1S0TW76"/>
<proteinExistence type="predicted"/>
<dbReference type="OrthoDB" id="5796584at2759"/>
<dbReference type="KEGG" id="loa:LOAG_07151"/>
<gene>
    <name evidence="1" type="ORF">LOAG_07151</name>
</gene>
<dbReference type="GeneID" id="9944567"/>
<dbReference type="RefSeq" id="XP_003142733.1">
    <property type="nucleotide sequence ID" value="XM_003142685.1"/>
</dbReference>
<dbReference type="EMBL" id="JH712250">
    <property type="protein sequence ID" value="EFO21339.1"/>
    <property type="molecule type" value="Genomic_DNA"/>
</dbReference>
<protein>
    <submittedName>
        <fullName evidence="1">Uncharacterized protein</fullName>
    </submittedName>
</protein>